<dbReference type="InterPro" id="IPR045851">
    <property type="entry name" value="AMP-bd_C_sf"/>
</dbReference>
<dbReference type="Gene3D" id="3.30.300.30">
    <property type="match status" value="1"/>
</dbReference>
<feature type="domain" description="AMP-dependent synthetase/ligase" evidence="3">
    <location>
        <begin position="44"/>
        <end position="239"/>
    </location>
</feature>
<evidence type="ECO:0000313" key="5">
    <source>
        <dbReference type="Proteomes" id="UP000234433"/>
    </source>
</evidence>
<accession>A0A2H1J1W1</accession>
<dbReference type="Proteomes" id="UP000234433">
    <property type="component" value="Unassembled WGS sequence"/>
</dbReference>
<name>A0A2H1J1W1_9MICO</name>
<dbReference type="AlphaFoldDB" id="A0A2H1J1W1"/>
<protein>
    <submittedName>
        <fullName evidence="4">O-succinylbenzoic acid--CoA ligase</fullName>
        <ecNumber evidence="4">6.2.1.26</ecNumber>
    </submittedName>
</protein>
<dbReference type="PANTHER" id="PTHR43201">
    <property type="entry name" value="ACYL-COA SYNTHETASE"/>
    <property type="match status" value="1"/>
</dbReference>
<dbReference type="SUPFAM" id="SSF56801">
    <property type="entry name" value="Acetyl-CoA synthetase-like"/>
    <property type="match status" value="1"/>
</dbReference>
<dbReference type="GO" id="GO:0031956">
    <property type="term" value="F:medium-chain fatty acid-CoA ligase activity"/>
    <property type="evidence" value="ECO:0007669"/>
    <property type="project" value="TreeGrafter"/>
</dbReference>
<evidence type="ECO:0000256" key="2">
    <source>
        <dbReference type="ARBA" id="ARBA00022598"/>
    </source>
</evidence>
<proteinExistence type="inferred from homology"/>
<dbReference type="GO" id="GO:0006631">
    <property type="term" value="P:fatty acid metabolic process"/>
    <property type="evidence" value="ECO:0007669"/>
    <property type="project" value="TreeGrafter"/>
</dbReference>
<organism evidence="4 5">
    <name type="scientific">Brevibacterium antiquum CNRZ 918</name>
    <dbReference type="NCBI Taxonomy" id="1255637"/>
    <lineage>
        <taxon>Bacteria</taxon>
        <taxon>Bacillati</taxon>
        <taxon>Actinomycetota</taxon>
        <taxon>Actinomycetes</taxon>
        <taxon>Micrococcales</taxon>
        <taxon>Brevibacteriaceae</taxon>
        <taxon>Brevibacterium</taxon>
    </lineage>
</organism>
<dbReference type="PROSITE" id="PS00455">
    <property type="entry name" value="AMP_BINDING"/>
    <property type="match status" value="1"/>
</dbReference>
<dbReference type="EMBL" id="FXZD01000003">
    <property type="protein sequence ID" value="SMX81409.1"/>
    <property type="molecule type" value="Genomic_DNA"/>
</dbReference>
<evidence type="ECO:0000313" key="4">
    <source>
        <dbReference type="EMBL" id="SMX81409.1"/>
    </source>
</evidence>
<dbReference type="InterPro" id="IPR000873">
    <property type="entry name" value="AMP-dep_synth/lig_dom"/>
</dbReference>
<gene>
    <name evidence="4" type="ORF">BANT918_01334</name>
</gene>
<dbReference type="Pfam" id="PF00501">
    <property type="entry name" value="AMP-binding"/>
    <property type="match status" value="1"/>
</dbReference>
<dbReference type="EC" id="6.2.1.26" evidence="4"/>
<dbReference type="InterPro" id="IPR020845">
    <property type="entry name" value="AMP-binding_CS"/>
</dbReference>
<comment type="similarity">
    <text evidence="1">Belongs to the ATP-dependent AMP-binding enzyme family.</text>
</comment>
<evidence type="ECO:0000259" key="3">
    <source>
        <dbReference type="Pfam" id="PF00501"/>
    </source>
</evidence>
<dbReference type="PANTHER" id="PTHR43201:SF5">
    <property type="entry name" value="MEDIUM-CHAIN ACYL-COA LIGASE ACSF2, MITOCHONDRIAL"/>
    <property type="match status" value="1"/>
</dbReference>
<evidence type="ECO:0000256" key="1">
    <source>
        <dbReference type="ARBA" id="ARBA00006432"/>
    </source>
</evidence>
<dbReference type="InterPro" id="IPR042099">
    <property type="entry name" value="ANL_N_sf"/>
</dbReference>
<dbReference type="RefSeq" id="WP_101619496.1">
    <property type="nucleotide sequence ID" value="NZ_FXZD01000003.1"/>
</dbReference>
<dbReference type="OrthoDB" id="9803968at2"/>
<reference evidence="4 5" key="1">
    <citation type="submission" date="2017-03" db="EMBL/GenBank/DDBJ databases">
        <authorList>
            <person name="Afonso C.L."/>
            <person name="Miller P.J."/>
            <person name="Scott M.A."/>
            <person name="Spackman E."/>
            <person name="Goraichik I."/>
            <person name="Dimitrov K.M."/>
            <person name="Suarez D.L."/>
            <person name="Swayne D.E."/>
        </authorList>
    </citation>
    <scope>NUCLEOTIDE SEQUENCE [LARGE SCALE GENOMIC DNA]</scope>
    <source>
        <strain evidence="4 5">CNRZ 918</strain>
    </source>
</reference>
<dbReference type="GO" id="GO:0008756">
    <property type="term" value="F:o-succinylbenzoate-CoA ligase activity"/>
    <property type="evidence" value="ECO:0007669"/>
    <property type="project" value="UniProtKB-EC"/>
</dbReference>
<keyword evidence="2 4" id="KW-0436">Ligase</keyword>
<sequence>MNAQSVEDLPSAIDRALDGRSILILPRTRDAAITEVAHSQWTGSGRAPALVLFTSGSTGTAKAVALSAEALTTSARATERFLAGPGDWLLSLPINHIAGFQVELRAKLAGREPIRTTSATFTAETFADEAEHLFSHSGHRPTYTSLVPTQLHRILANERATLAATKFDAMLLGGSAISPVLLERAAGRGLHIVRTYGMSETAGGCVYNGVPFDGVEITITESSTINLRGHVVADSYVEITAEGHITPVDTPGLTTDDDGARTMHTSDLGRIDEGVLTVLGRSDDIIVSGGTNVSPHALETGLLPTWQHHGIAEVLVTWVPDEEWGKLLVALVRIDDQVPKAVADSMGSPHDFARCLDGLAHGMHEQLLPRLVFPVAEIPRRSIGKPDRQAAARLAAKLAETKIHGAPTSEYPNE</sequence>
<dbReference type="Gene3D" id="3.40.50.12780">
    <property type="entry name" value="N-terminal domain of ligase-like"/>
    <property type="match status" value="1"/>
</dbReference>